<dbReference type="Proteomes" id="UP000596151">
    <property type="component" value="Segment"/>
</dbReference>
<organism evidence="1 2">
    <name type="scientific">Gordonia phage TinaLin</name>
    <dbReference type="NCBI Taxonomy" id="2797324"/>
    <lineage>
        <taxon>Viruses</taxon>
        <taxon>Duplodnaviria</taxon>
        <taxon>Heunggongvirae</taxon>
        <taxon>Uroviricota</taxon>
        <taxon>Caudoviricetes</taxon>
        <taxon>Ruthgordonvirinae</taxon>
        <taxon>Tinalinvirus</taxon>
        <taxon>Tinalinvirus tinalin</taxon>
    </lineage>
</organism>
<protein>
    <submittedName>
        <fullName evidence="1">Uncharacterized protein</fullName>
    </submittedName>
</protein>
<dbReference type="GeneID" id="63911828"/>
<accession>A0A7T7GTG2</accession>
<reference evidence="1 2" key="1">
    <citation type="submission" date="2020-10" db="EMBL/GenBank/DDBJ databases">
        <authorList>
            <person name="Tina S.-P."/>
            <person name="Abby P."/>
            <person name="Briggs L.A."/>
            <person name="Washington J.M."/>
            <person name="Garlena R.A."/>
            <person name="Russell D.A."/>
            <person name="Pope W.H."/>
            <person name="Jacobs-Sera D."/>
            <person name="Hatfull G.F."/>
        </authorList>
    </citation>
    <scope>NUCLEOTIDE SEQUENCE [LARGE SCALE GENOMIC DNA]</scope>
</reference>
<gene>
    <name evidence="1" type="primary">72</name>
    <name evidence="1" type="ORF">SEA_TINALIN_72</name>
</gene>
<evidence type="ECO:0000313" key="2">
    <source>
        <dbReference type="Proteomes" id="UP000596151"/>
    </source>
</evidence>
<sequence>MDAFTFEDWNGDTLELSPSRHSAGVVEVVAYGQEDTIAVDLPHGAIPNTIAYLYGQLDRKARARVVEGLLEQNADMDSEAA</sequence>
<keyword evidence="2" id="KW-1185">Reference proteome</keyword>
<proteinExistence type="predicted"/>
<dbReference type="KEGG" id="vg:63911828"/>
<dbReference type="RefSeq" id="YP_010051087.1">
    <property type="nucleotide sequence ID" value="NC_054437.1"/>
</dbReference>
<name>A0A7T7GTG2_9CAUD</name>
<dbReference type="EMBL" id="MW132713">
    <property type="protein sequence ID" value="QQM15160.1"/>
    <property type="molecule type" value="Genomic_DNA"/>
</dbReference>
<evidence type="ECO:0000313" key="1">
    <source>
        <dbReference type="EMBL" id="QQM15160.1"/>
    </source>
</evidence>